<dbReference type="InterPro" id="IPR013154">
    <property type="entry name" value="ADH-like_N"/>
</dbReference>
<sequence length="376" mass="38860">MKTRAAVLTRTGAAAPYADSRPLEIWEVDLAPPGPGEVLVKVAAAGVCHSDLSIINGDRPRDTPIVLGHEAAGVIQALGEGVTDLEVGDHVVMLFVPGCGNCQPCAEGRPVLCEPAGQAGVAGTLLSGARRLSRNGQPISHFVGVSAFAEHAVLSRRGVHRIDKSVPLELAALFGCAVMTGVGAVANTARVSPGQSVAVVGLGGVGLSSVMGAAAAGAARVVAVDLNADKLAMARDFGATDTVNAGDEDAVKQVRALTGGGVDHAFEMVGSAKALEMAYRITRRGGQTVTAGLPSSAQAISLPVWHLVAEERTLKGCYMGSCVPRRDIDRYLALHAAGRLPVDRLVTGHLTLDQINEGFDRLARGEAIRQIIRMEA</sequence>
<evidence type="ECO:0000313" key="9">
    <source>
        <dbReference type="EMBL" id="QPS79790.1"/>
    </source>
</evidence>
<dbReference type="Proteomes" id="UP000183417">
    <property type="component" value="Unassembled WGS sequence"/>
</dbReference>
<keyword evidence="5" id="KW-0520">NAD</keyword>
<dbReference type="InterPro" id="IPR011032">
    <property type="entry name" value="GroES-like_sf"/>
</dbReference>
<protein>
    <submittedName>
        <fullName evidence="9 10">Alcohol dehydrogenase</fullName>
    </submittedName>
</protein>
<dbReference type="InterPro" id="IPR013149">
    <property type="entry name" value="ADH-like_C"/>
</dbReference>
<dbReference type="Gene3D" id="3.90.180.10">
    <property type="entry name" value="Medium-chain alcohol dehydrogenases, catalytic domain"/>
    <property type="match status" value="1"/>
</dbReference>
<dbReference type="PANTHER" id="PTHR43880:SF12">
    <property type="entry name" value="ALCOHOL DEHYDROGENASE CLASS-3"/>
    <property type="match status" value="1"/>
</dbReference>
<comment type="similarity">
    <text evidence="6">Belongs to the zinc-containing alcohol dehydrogenase family.</text>
</comment>
<evidence type="ECO:0000256" key="3">
    <source>
        <dbReference type="ARBA" id="ARBA00022833"/>
    </source>
</evidence>
<dbReference type="PROSITE" id="PS00059">
    <property type="entry name" value="ADH_ZINC"/>
    <property type="match status" value="1"/>
</dbReference>
<dbReference type="GO" id="GO:0005829">
    <property type="term" value="C:cytosol"/>
    <property type="evidence" value="ECO:0007669"/>
    <property type="project" value="TreeGrafter"/>
</dbReference>
<evidence type="ECO:0000313" key="10">
    <source>
        <dbReference type="EMBL" id="SDY24712.1"/>
    </source>
</evidence>
<dbReference type="SMART" id="SM00829">
    <property type="entry name" value="PKS_ER"/>
    <property type="match status" value="1"/>
</dbReference>
<dbReference type="FunFam" id="3.40.50.720:FF:000003">
    <property type="entry name" value="S-(hydroxymethyl)glutathione dehydrogenase"/>
    <property type="match status" value="1"/>
</dbReference>
<dbReference type="EMBL" id="CP065748">
    <property type="protein sequence ID" value="QPS79790.1"/>
    <property type="molecule type" value="Genomic_DNA"/>
</dbReference>
<dbReference type="Proteomes" id="UP000595064">
    <property type="component" value="Chromosome"/>
</dbReference>
<evidence type="ECO:0000256" key="1">
    <source>
        <dbReference type="ARBA" id="ARBA00001947"/>
    </source>
</evidence>
<dbReference type="AlphaFoldDB" id="A0A1H3IB21"/>
<accession>A0A1H3IB21</accession>
<evidence type="ECO:0000313" key="11">
    <source>
        <dbReference type="Proteomes" id="UP000183417"/>
    </source>
</evidence>
<keyword evidence="3 6" id="KW-0862">Zinc</keyword>
<comment type="cofactor">
    <cofactor evidence="1 6">
        <name>Zn(2+)</name>
        <dbReference type="ChEBI" id="CHEBI:29105"/>
    </cofactor>
</comment>
<evidence type="ECO:0000256" key="7">
    <source>
        <dbReference type="SAM" id="Phobius"/>
    </source>
</evidence>
<reference evidence="10 11" key="1">
    <citation type="submission" date="2016-10" db="EMBL/GenBank/DDBJ databases">
        <authorList>
            <person name="de Groot N.N."/>
        </authorList>
    </citation>
    <scope>NUCLEOTIDE SEQUENCE [LARGE SCALE GENOMIC DNA]</scope>
    <source>
        <strain evidence="10 11">LMG 24775</strain>
    </source>
</reference>
<dbReference type="SUPFAM" id="SSF50129">
    <property type="entry name" value="GroES-like"/>
    <property type="match status" value="2"/>
</dbReference>
<dbReference type="InterPro" id="IPR002328">
    <property type="entry name" value="ADH_Zn_CS"/>
</dbReference>
<dbReference type="InterPro" id="IPR036291">
    <property type="entry name" value="NAD(P)-bd_dom_sf"/>
</dbReference>
<keyword evidence="2 6" id="KW-0479">Metal-binding</keyword>
<dbReference type="Pfam" id="PF00107">
    <property type="entry name" value="ADH_zinc_N"/>
    <property type="match status" value="1"/>
</dbReference>
<evidence type="ECO:0000256" key="6">
    <source>
        <dbReference type="RuleBase" id="RU361277"/>
    </source>
</evidence>
<name>A0A1H3IB21_9BURK</name>
<organism evidence="10 11">
    <name type="scientific">Delftia lacustris</name>
    <dbReference type="NCBI Taxonomy" id="558537"/>
    <lineage>
        <taxon>Bacteria</taxon>
        <taxon>Pseudomonadati</taxon>
        <taxon>Pseudomonadota</taxon>
        <taxon>Betaproteobacteria</taxon>
        <taxon>Burkholderiales</taxon>
        <taxon>Comamonadaceae</taxon>
        <taxon>Delftia</taxon>
    </lineage>
</organism>
<dbReference type="RefSeq" id="WP_016450258.1">
    <property type="nucleotide sequence ID" value="NZ_AP025556.1"/>
</dbReference>
<keyword evidence="7" id="KW-1133">Transmembrane helix</keyword>
<evidence type="ECO:0000259" key="8">
    <source>
        <dbReference type="SMART" id="SM00829"/>
    </source>
</evidence>
<keyword evidence="4" id="KW-0560">Oxidoreductase</keyword>
<dbReference type="EMBL" id="FNPE01000003">
    <property type="protein sequence ID" value="SDY24712.1"/>
    <property type="molecule type" value="Genomic_DNA"/>
</dbReference>
<dbReference type="CDD" id="cd08281">
    <property type="entry name" value="liver_ADH_like1"/>
    <property type="match status" value="1"/>
</dbReference>
<feature type="transmembrane region" description="Helical" evidence="7">
    <location>
        <begin position="166"/>
        <end position="186"/>
    </location>
</feature>
<dbReference type="Pfam" id="PF08240">
    <property type="entry name" value="ADH_N"/>
    <property type="match status" value="1"/>
</dbReference>
<evidence type="ECO:0000313" key="12">
    <source>
        <dbReference type="Proteomes" id="UP000595064"/>
    </source>
</evidence>
<dbReference type="PANTHER" id="PTHR43880">
    <property type="entry name" value="ALCOHOL DEHYDROGENASE"/>
    <property type="match status" value="1"/>
</dbReference>
<dbReference type="InterPro" id="IPR020843">
    <property type="entry name" value="ER"/>
</dbReference>
<keyword evidence="7" id="KW-0812">Transmembrane</keyword>
<evidence type="ECO:0000256" key="5">
    <source>
        <dbReference type="ARBA" id="ARBA00023027"/>
    </source>
</evidence>
<dbReference type="GO" id="GO:0008270">
    <property type="term" value="F:zinc ion binding"/>
    <property type="evidence" value="ECO:0007669"/>
    <property type="project" value="InterPro"/>
</dbReference>
<dbReference type="GeneID" id="94689483"/>
<dbReference type="GO" id="GO:0051903">
    <property type="term" value="F:S-(hydroxymethyl)glutathione dehydrogenase [NAD(P)+] activity"/>
    <property type="evidence" value="ECO:0007669"/>
    <property type="project" value="TreeGrafter"/>
</dbReference>
<evidence type="ECO:0000256" key="2">
    <source>
        <dbReference type="ARBA" id="ARBA00022723"/>
    </source>
</evidence>
<feature type="domain" description="Enoyl reductase (ER)" evidence="8">
    <location>
        <begin position="18"/>
        <end position="372"/>
    </location>
</feature>
<dbReference type="KEGG" id="dla:I6G47_22620"/>
<dbReference type="SUPFAM" id="SSF51735">
    <property type="entry name" value="NAD(P)-binding Rossmann-fold domains"/>
    <property type="match status" value="1"/>
</dbReference>
<keyword evidence="7" id="KW-0472">Membrane</keyword>
<dbReference type="Gene3D" id="3.40.50.720">
    <property type="entry name" value="NAD(P)-binding Rossmann-like Domain"/>
    <property type="match status" value="1"/>
</dbReference>
<dbReference type="GO" id="GO:0046294">
    <property type="term" value="P:formaldehyde catabolic process"/>
    <property type="evidence" value="ECO:0007669"/>
    <property type="project" value="TreeGrafter"/>
</dbReference>
<evidence type="ECO:0000256" key="4">
    <source>
        <dbReference type="ARBA" id="ARBA00023002"/>
    </source>
</evidence>
<feature type="transmembrane region" description="Helical" evidence="7">
    <location>
        <begin position="198"/>
        <end position="223"/>
    </location>
</feature>
<gene>
    <name evidence="9" type="ORF">I6G47_22620</name>
    <name evidence="10" type="ORF">SAMN05421547_103246</name>
</gene>
<proteinExistence type="inferred from homology"/>
<reference evidence="9 12" key="2">
    <citation type="submission" date="2020-12" db="EMBL/GenBank/DDBJ databases">
        <title>FDA dAtabase for Regulatory Grade micrObial Sequences (FDA-ARGOS): Supporting development and validation of Infectious Disease Dx tests.</title>
        <authorList>
            <person name="Sproer C."/>
            <person name="Gronow S."/>
            <person name="Severitt S."/>
            <person name="Schroder I."/>
            <person name="Tallon L."/>
            <person name="Sadzewicz L."/>
            <person name="Zhao X."/>
            <person name="Boylan J."/>
            <person name="Ott S."/>
            <person name="Bowen H."/>
            <person name="Vavikolanu K."/>
            <person name="Mehta A."/>
            <person name="Aluvathingal J."/>
            <person name="Nadendla S."/>
            <person name="Lowell S."/>
            <person name="Myers T."/>
            <person name="Yan Y."/>
            <person name="Sichtig H."/>
        </authorList>
    </citation>
    <scope>NUCLEOTIDE SEQUENCE [LARGE SCALE GENOMIC DNA]</scope>
    <source>
        <strain evidence="9 12">FDAARGOS_890</strain>
    </source>
</reference>
<keyword evidence="12" id="KW-1185">Reference proteome</keyword>